<dbReference type="AlphaFoldDB" id="A0A2H3GJ29"/>
<feature type="domain" description="TauD/TfdA-like" evidence="13">
    <location>
        <begin position="636"/>
        <end position="920"/>
    </location>
</feature>
<comment type="similarity">
    <text evidence="3">Belongs to the glycosyl hydrolase 3 family.</text>
</comment>
<evidence type="ECO:0000313" key="14">
    <source>
        <dbReference type="EMBL" id="PCD29660.1"/>
    </source>
</evidence>
<keyword evidence="6" id="KW-0560">Oxidoreductase</keyword>
<sequence>MPLALKRNQANYDTAADALLSILTFKERLWILDGDQEFWPGLHALTTEGFCHTFYTMGEVPRLKIPGVRLSDDEALEERVGRAIGRECKALGANQFGGICINLPRHPSWGRIQETYGEDPIILGKMATAVTKGVQENVMGCLKHLALNSMENARFKVDVQVDDDVLHEVYLPHFRHVVEQGIASVMSAYNSVRGQFAGQSRELLMDILRDRWGFKGFVVEDFLFGFRDVALSLKNGLDLEAPFRQQRAQHLEAALINGDVSQSDVDRAGRAILRSLIENEVLRGDSKPTKDIIFYGEHRSLARESATRSMVLLKNDAVNGRPLLPLGSDLSRVAVVGWQADSKNTGGKGSSHVRCPEVISPFQGIKEALPHAEVVVESSNDISKVKRAAASADAVVMVVGYDFHDEGEYTAPALNATPALRHVIPPDDDSKEARSVIERLMNPAPKKGERGKDNYGFGTGGTVIVEEWKDLPSAIIFGWYSGCEGGCALADLLLGKVNFSGRIPFCIPTCEEHLPKADNDAEAIKYDRWLRLELHDLFIRRSESRQDWARSRTADPSQPDIAYTPCYEKYIARSKRRQESGKLITSLPTGFPQRLESDLVWDGQELANNFDWTYRLTDQDLKEIDAAVEHFKSLDRPLSYLNPDTFPLPSLHNTLRDISRELHSGHGFKVVQGVPVDNYTKEDQIIIYSGLSSHVAPIRGRQDSTWDGKNVDVALAHIIDISRNFGLDNVGSPAYTTEKQVFHTDSGDVITLFCLGEAEEGGQSHIANSWFVYNELAAKRPDLIRTSAEPWEVDGYVKSLPVFSISIGNSSFGKSGQKSTFRPLLYHQAATDKHPERMIIQYGRRYFTGHSGLPRSSDIGPITEAQAEALDALHFLAEKHAVTLDFHKGDIQFANNLSLFHARAGFRDSKEKQRHLVRLWLRDPELAWETPGPLQQLWDRVYKDLDLDNTFFPIDPVMRDLMG</sequence>
<gene>
    <name evidence="14" type="ORF">AU210_012191</name>
</gene>
<dbReference type="PANTHER" id="PTHR42715">
    <property type="entry name" value="BETA-GLUCOSIDASE"/>
    <property type="match status" value="1"/>
</dbReference>
<dbReference type="SUPFAM" id="SSF51197">
    <property type="entry name" value="Clavaminate synthase-like"/>
    <property type="match status" value="1"/>
</dbReference>
<protein>
    <recommendedName>
        <fullName evidence="4">beta-glucosidase</fullName>
        <ecNumber evidence="4">3.2.1.21</ecNumber>
    </recommendedName>
</protein>
<dbReference type="Gene3D" id="3.40.50.1700">
    <property type="entry name" value="Glycoside hydrolase family 3 C-terminal domain"/>
    <property type="match status" value="1"/>
</dbReference>
<comment type="catalytic activity">
    <reaction evidence="1">
        <text>Hydrolysis of terminal, non-reducing beta-D-glucosyl residues with release of beta-D-glucose.</text>
        <dbReference type="EC" id="3.2.1.21"/>
    </reaction>
</comment>
<evidence type="ECO:0000256" key="6">
    <source>
        <dbReference type="ARBA" id="ARBA00023002"/>
    </source>
</evidence>
<dbReference type="Proteomes" id="UP000219602">
    <property type="component" value="Chromosome 10"/>
</dbReference>
<reference evidence="14 15" key="2">
    <citation type="journal article" date="2017" name="Sci. Rep.">
        <title>A mobile pathogenicity chromosome in Fusarium oxysporum for infection of multiple cucurbit species.</title>
        <authorList>
            <person name="van Dam P."/>
            <person name="Fokkens L."/>
            <person name="Ayukawa Y."/>
            <person name="van der Gragt M."/>
            <person name="Ter Horst A."/>
            <person name="Brankovics B."/>
            <person name="Houterman P.M."/>
            <person name="Arie T."/>
            <person name="Rep M."/>
        </authorList>
    </citation>
    <scope>NUCLEOTIDE SEQUENCE [LARGE SCALE GENOMIC DNA]</scope>
    <source>
        <strain evidence="14 15">Forc016</strain>
    </source>
</reference>
<keyword evidence="5" id="KW-0378">Hydrolase</keyword>
<feature type="domain" description="Glycoside hydrolase family 3 N-terminal" evidence="11">
    <location>
        <begin position="76"/>
        <end position="274"/>
    </location>
</feature>
<dbReference type="SUPFAM" id="SSF51445">
    <property type="entry name" value="(Trans)glycosidases"/>
    <property type="match status" value="1"/>
</dbReference>
<dbReference type="InterPro" id="IPR050288">
    <property type="entry name" value="Cellulose_deg_GH3"/>
</dbReference>
<comment type="caution">
    <text evidence="14">The sequence shown here is derived from an EMBL/GenBank/DDBJ whole genome shotgun (WGS) entry which is preliminary data.</text>
</comment>
<dbReference type="GO" id="GO:0009251">
    <property type="term" value="P:glucan catabolic process"/>
    <property type="evidence" value="ECO:0007669"/>
    <property type="project" value="TreeGrafter"/>
</dbReference>
<dbReference type="EC" id="3.2.1.21" evidence="4"/>
<evidence type="ECO:0000256" key="7">
    <source>
        <dbReference type="ARBA" id="ARBA00023180"/>
    </source>
</evidence>
<dbReference type="GO" id="GO:0008422">
    <property type="term" value="F:beta-glucosidase activity"/>
    <property type="evidence" value="ECO:0007669"/>
    <property type="project" value="UniProtKB-EC"/>
</dbReference>
<dbReference type="Pfam" id="PF01915">
    <property type="entry name" value="Glyco_hydro_3_C"/>
    <property type="match status" value="1"/>
</dbReference>
<dbReference type="InterPro" id="IPR002772">
    <property type="entry name" value="Glyco_hydro_3_C"/>
</dbReference>
<dbReference type="Pfam" id="PF00933">
    <property type="entry name" value="Glyco_hydro_3"/>
    <property type="match status" value="1"/>
</dbReference>
<feature type="domain" description="Glycoside hydrolase family 3 C-terminal" evidence="12">
    <location>
        <begin position="310"/>
        <end position="518"/>
    </location>
</feature>
<dbReference type="InterPro" id="IPR042098">
    <property type="entry name" value="TauD-like_sf"/>
</dbReference>
<dbReference type="PRINTS" id="PR00133">
    <property type="entry name" value="GLHYDRLASE3"/>
</dbReference>
<keyword evidence="7" id="KW-0325">Glycoprotein</keyword>
<dbReference type="Pfam" id="PF02668">
    <property type="entry name" value="TauD"/>
    <property type="match status" value="1"/>
</dbReference>
<evidence type="ECO:0000256" key="9">
    <source>
        <dbReference type="ARBA" id="ARBA00023295"/>
    </source>
</evidence>
<evidence type="ECO:0000259" key="12">
    <source>
        <dbReference type="Pfam" id="PF01915"/>
    </source>
</evidence>
<evidence type="ECO:0000256" key="5">
    <source>
        <dbReference type="ARBA" id="ARBA00022801"/>
    </source>
</evidence>
<reference evidence="14 15" key="1">
    <citation type="journal article" date="2016" name="Environ. Microbiol.">
        <title>Effector profiles distinguish formae speciales of Fusarium oxysporum.</title>
        <authorList>
            <person name="van Dam P."/>
            <person name="Fokkens L."/>
            <person name="Schmidt S.M."/>
            <person name="Linmans J.H."/>
            <person name="Kistler H.C."/>
            <person name="Ma L.J."/>
            <person name="Rep M."/>
        </authorList>
    </citation>
    <scope>NUCLEOTIDE SEQUENCE [LARGE SCALE GENOMIC DNA]</scope>
    <source>
        <strain evidence="14 15">Forc016</strain>
    </source>
</reference>
<accession>A0A2H3GJ29</accession>
<dbReference type="PANTHER" id="PTHR42715:SF3">
    <property type="entry name" value="BETA-GLUCOSIDASE B-RELATED"/>
    <property type="match status" value="1"/>
</dbReference>
<comment type="pathway">
    <text evidence="2">Glycan metabolism; cellulose degradation.</text>
</comment>
<name>A0A2H3GJ29_FUSOX</name>
<evidence type="ECO:0000259" key="13">
    <source>
        <dbReference type="Pfam" id="PF02668"/>
    </source>
</evidence>
<keyword evidence="10" id="KW-0624">Polysaccharide degradation</keyword>
<dbReference type="Gene3D" id="3.20.20.300">
    <property type="entry name" value="Glycoside hydrolase, family 3, N-terminal domain"/>
    <property type="match status" value="1"/>
</dbReference>
<keyword evidence="9" id="KW-0326">Glycosidase</keyword>
<organism evidence="14 15">
    <name type="scientific">Fusarium oxysporum f. sp. radicis-cucumerinum</name>
    <dbReference type="NCBI Taxonomy" id="327505"/>
    <lineage>
        <taxon>Eukaryota</taxon>
        <taxon>Fungi</taxon>
        <taxon>Dikarya</taxon>
        <taxon>Ascomycota</taxon>
        <taxon>Pezizomycotina</taxon>
        <taxon>Sordariomycetes</taxon>
        <taxon>Hypocreomycetidae</taxon>
        <taxon>Hypocreales</taxon>
        <taxon>Nectriaceae</taxon>
        <taxon>Fusarium</taxon>
        <taxon>Fusarium oxysporum species complex</taxon>
    </lineage>
</organism>
<dbReference type="STRING" id="327505.A0A2H3GJ29"/>
<evidence type="ECO:0000256" key="8">
    <source>
        <dbReference type="ARBA" id="ARBA00023277"/>
    </source>
</evidence>
<evidence type="ECO:0000256" key="1">
    <source>
        <dbReference type="ARBA" id="ARBA00000448"/>
    </source>
</evidence>
<proteinExistence type="inferred from homology"/>
<evidence type="ECO:0000256" key="3">
    <source>
        <dbReference type="ARBA" id="ARBA00005336"/>
    </source>
</evidence>
<evidence type="ECO:0000256" key="2">
    <source>
        <dbReference type="ARBA" id="ARBA00004987"/>
    </source>
</evidence>
<dbReference type="InterPro" id="IPR036962">
    <property type="entry name" value="Glyco_hydro_3_N_sf"/>
</dbReference>
<evidence type="ECO:0000259" key="11">
    <source>
        <dbReference type="Pfam" id="PF00933"/>
    </source>
</evidence>
<dbReference type="InterPro" id="IPR001764">
    <property type="entry name" value="Glyco_hydro_3_N"/>
</dbReference>
<evidence type="ECO:0000256" key="4">
    <source>
        <dbReference type="ARBA" id="ARBA00012744"/>
    </source>
</evidence>
<dbReference type="FunFam" id="3.60.130.10:FF:000011">
    <property type="entry name" value="Taurine catabolism dioxygenase TauD"/>
    <property type="match status" value="1"/>
</dbReference>
<dbReference type="Gene3D" id="3.60.130.10">
    <property type="entry name" value="Clavaminate synthase-like"/>
    <property type="match status" value="1"/>
</dbReference>
<keyword evidence="8" id="KW-0119">Carbohydrate metabolism</keyword>
<dbReference type="InterPro" id="IPR017853">
    <property type="entry name" value="GH"/>
</dbReference>
<dbReference type="InterPro" id="IPR003819">
    <property type="entry name" value="TauD/TfdA-like"/>
</dbReference>
<evidence type="ECO:0000256" key="10">
    <source>
        <dbReference type="ARBA" id="ARBA00023326"/>
    </source>
</evidence>
<dbReference type="SUPFAM" id="SSF52279">
    <property type="entry name" value="Beta-D-glucan exohydrolase, C-terminal domain"/>
    <property type="match status" value="2"/>
</dbReference>
<dbReference type="EMBL" id="MABQ02000008">
    <property type="protein sequence ID" value="PCD29660.1"/>
    <property type="molecule type" value="Genomic_DNA"/>
</dbReference>
<dbReference type="GO" id="GO:0016491">
    <property type="term" value="F:oxidoreductase activity"/>
    <property type="evidence" value="ECO:0007669"/>
    <property type="project" value="UniProtKB-KW"/>
</dbReference>
<evidence type="ECO:0000313" key="15">
    <source>
        <dbReference type="Proteomes" id="UP000219602"/>
    </source>
</evidence>
<dbReference type="InterPro" id="IPR036881">
    <property type="entry name" value="Glyco_hydro_3_C_sf"/>
</dbReference>